<evidence type="ECO:0000313" key="11">
    <source>
        <dbReference type="Proteomes" id="UP000238666"/>
    </source>
</evidence>
<dbReference type="PATRIC" id="fig|727.529.peg.1744"/>
<reference evidence="8 13" key="3">
    <citation type="submission" date="2018-06" db="EMBL/GenBank/DDBJ databases">
        <authorList>
            <consortium name="Pathogen Informatics"/>
            <person name="Doyle S."/>
        </authorList>
    </citation>
    <scope>NUCLEOTIDE SEQUENCE [LARGE SCALE GENOMIC DNA]</scope>
    <source>
        <strain evidence="8 13">NCTC11872</strain>
    </source>
</reference>
<reference evidence="7" key="4">
    <citation type="submission" date="2018-08" db="EMBL/GenBank/DDBJ databases">
        <title>Antagonistic pleiotropy in the bifunctional surface protein FadL/P1 during adaptation of Haemophilus influenzae to chronic lung infection associated with COPD.</title>
        <authorList>
            <person name="Moleres J."/>
            <person name="Ehrlich R."/>
        </authorList>
    </citation>
    <scope>NUCLEOTIDE SEQUENCE [LARGE SCALE GENOMIC DNA]</scope>
    <source>
        <strain evidence="7">P668-6062</strain>
    </source>
</reference>
<dbReference type="Pfam" id="PF10063">
    <property type="entry name" value="DUF2301"/>
    <property type="match status" value="1"/>
</dbReference>
<feature type="transmembrane region" description="Helical" evidence="1">
    <location>
        <begin position="73"/>
        <end position="96"/>
    </location>
</feature>
<dbReference type="GeneID" id="93219056"/>
<dbReference type="Proteomes" id="UP000238866">
    <property type="component" value="Unassembled WGS sequence"/>
</dbReference>
<dbReference type="AlphaFoldDB" id="A0A0D0HNR6"/>
<evidence type="ECO:0000313" key="10">
    <source>
        <dbReference type="Proteomes" id="UP000237977"/>
    </source>
</evidence>
<dbReference type="EMBL" id="JMQP01000002">
    <property type="protein sequence ID" value="KIS36583.1"/>
    <property type="molecule type" value="Genomic_DNA"/>
</dbReference>
<feature type="transmembrane region" description="Helical" evidence="1">
    <location>
        <begin position="41"/>
        <end position="61"/>
    </location>
</feature>
<reference evidence="2" key="6">
    <citation type="submission" date="2024-01" db="EMBL/GenBank/DDBJ databases">
        <authorList>
            <person name="Riesbeck K."/>
        </authorList>
    </citation>
    <scope>NUCLEOTIDE SEQUENCE</scope>
    <source>
        <strain evidence="2">KR271</strain>
    </source>
</reference>
<dbReference type="EMBL" id="MZLD01000035">
    <property type="protein sequence ID" value="PRM19024.1"/>
    <property type="molecule type" value="Genomic_DNA"/>
</dbReference>
<reference evidence="10 11" key="2">
    <citation type="submission" date="2017-02" db="EMBL/GenBank/DDBJ databases">
        <title>Haemophilus influenzae in COPD genome sequencing project.</title>
        <authorList>
            <person name="Murphy T.F."/>
            <person name="Kong Y."/>
            <person name="Nadendla S."/>
            <person name="Tettelin H."/>
            <person name="Pettigrew M."/>
        </authorList>
    </citation>
    <scope>NUCLEOTIDE SEQUENCE [LARGE SCALE GENOMIC DNA]</scope>
    <source>
        <strain evidence="6 12">13P36H1</strain>
        <strain evidence="5 11">19P94H1</strain>
        <strain evidence="4 10">84P15H4</strain>
    </source>
</reference>
<evidence type="ECO:0000313" key="3">
    <source>
        <dbReference type="EMBL" id="KIS36583.1"/>
    </source>
</evidence>
<feature type="transmembrane region" description="Helical" evidence="1">
    <location>
        <begin position="12"/>
        <end position="35"/>
    </location>
</feature>
<feature type="transmembrane region" description="Helical" evidence="1">
    <location>
        <begin position="116"/>
        <end position="149"/>
    </location>
</feature>
<evidence type="ECO:0000313" key="4">
    <source>
        <dbReference type="EMBL" id="PRK66845.1"/>
    </source>
</evidence>
<dbReference type="Proteomes" id="UP000050700">
    <property type="component" value="Unassembled WGS sequence"/>
</dbReference>
<gene>
    <name evidence="5" type="ORF">BV022_00680</name>
    <name evidence="4" type="ORF">BV163_00427</name>
    <name evidence="6" type="ORF">BVZ99_00820</name>
    <name evidence="7" type="ORF">CH627_07060</name>
    <name evidence="2" type="ORF">KRLU271_LOCUS863</name>
    <name evidence="8" type="ORF">NCTC11872_00646</name>
    <name evidence="3" type="ORF">NTHI1209_02243</name>
</gene>
<dbReference type="KEGG" id="hih:NF38_04820"/>
<organism evidence="3 9">
    <name type="scientific">Haemophilus influenzae</name>
    <dbReference type="NCBI Taxonomy" id="727"/>
    <lineage>
        <taxon>Bacteria</taxon>
        <taxon>Pseudomonadati</taxon>
        <taxon>Pseudomonadota</taxon>
        <taxon>Gammaproteobacteria</taxon>
        <taxon>Pasteurellales</taxon>
        <taxon>Pasteurellaceae</taxon>
        <taxon>Haemophilus</taxon>
    </lineage>
</organism>
<keyword evidence="1" id="KW-1133">Transmembrane helix</keyword>
<keyword evidence="1" id="KW-0812">Transmembrane</keyword>
<evidence type="ECO:0000313" key="12">
    <source>
        <dbReference type="Proteomes" id="UP000238866"/>
    </source>
</evidence>
<evidence type="ECO:0000313" key="7">
    <source>
        <dbReference type="EMBL" id="RFN63158.1"/>
    </source>
</evidence>
<evidence type="ECO:0000313" key="8">
    <source>
        <dbReference type="EMBL" id="SPX41054.1"/>
    </source>
</evidence>
<evidence type="ECO:0000313" key="13">
    <source>
        <dbReference type="Proteomes" id="UP000249936"/>
    </source>
</evidence>
<accession>A0A0D0HNR6</accession>
<proteinExistence type="predicted"/>
<dbReference type="OMA" id="SYKEYFC"/>
<dbReference type="EMBL" id="OV040584">
    <property type="protein sequence ID" value="CAH0449107.1"/>
    <property type="molecule type" value="Genomic_DNA"/>
</dbReference>
<evidence type="ECO:0000256" key="1">
    <source>
        <dbReference type="SAM" id="Phobius"/>
    </source>
</evidence>
<evidence type="ECO:0000313" key="14">
    <source>
        <dbReference type="Proteomes" id="UP000837924"/>
    </source>
</evidence>
<dbReference type="Proteomes" id="UP000249936">
    <property type="component" value="Unassembled WGS sequence"/>
</dbReference>
<evidence type="ECO:0000313" key="5">
    <source>
        <dbReference type="EMBL" id="PRL91112.1"/>
    </source>
</evidence>
<evidence type="ECO:0000313" key="2">
    <source>
        <dbReference type="EMBL" id="CAH0449107.1"/>
    </source>
</evidence>
<reference evidence="14" key="5">
    <citation type="submission" date="2021-11" db="EMBL/GenBank/DDBJ databases">
        <authorList>
            <person name="Riesbeck K."/>
        </authorList>
    </citation>
    <scope>NUCLEOTIDE SEQUENCE [LARGE SCALE GENOMIC DNA]</scope>
</reference>
<keyword evidence="1" id="KW-0472">Membrane</keyword>
<dbReference type="RefSeq" id="WP_005653606.1">
    <property type="nucleotide sequence ID" value="NZ_AP018764.1"/>
</dbReference>
<dbReference type="InterPro" id="IPR019275">
    <property type="entry name" value="DUF2301"/>
</dbReference>
<evidence type="ECO:0000313" key="6">
    <source>
        <dbReference type="EMBL" id="PRM19024.1"/>
    </source>
</evidence>
<dbReference type="KEGG" id="hix:NTHI723_01583"/>
<dbReference type="EMBL" id="QVJI01000009">
    <property type="protein sequence ID" value="RFN63158.1"/>
    <property type="molecule type" value="Genomic_DNA"/>
</dbReference>
<reference evidence="3 9" key="1">
    <citation type="submission" date="2014-05" db="EMBL/GenBank/DDBJ databases">
        <title>Methylome analysis of the phasevarions of Haemophilus influenzae.</title>
        <authorList>
            <person name="Atack J.M."/>
            <person name="Fox K.L."/>
            <person name="Power P.M."/>
            <person name="Clark T."/>
            <person name="Jurcisek J."/>
            <person name="Korlach J."/>
            <person name="Bakaletz L.O."/>
            <person name="Jennings M.P."/>
        </authorList>
    </citation>
    <scope>NUCLEOTIDE SEQUENCE [LARGE SCALE GENOMIC DNA]</scope>
    <source>
        <strain evidence="3 9">1209</strain>
    </source>
</reference>
<protein>
    <submittedName>
        <fullName evidence="2">DUF2301 domain-containing membrane protein</fullName>
    </submittedName>
    <submittedName>
        <fullName evidence="3">Putative integral membrane protein</fullName>
    </submittedName>
    <submittedName>
        <fullName evidence="8">Uncharacterized integral membrane protein</fullName>
    </submittedName>
</protein>
<evidence type="ECO:0000313" key="9">
    <source>
        <dbReference type="Proteomes" id="UP000050700"/>
    </source>
</evidence>
<dbReference type="Proteomes" id="UP000837924">
    <property type="component" value="Chromosome"/>
</dbReference>
<sequence length="168" mass="19159">MADPHIKSPMDFLDYLTVIIYRTGFVIAALAVLTVSWYPDLSLTFILIAATCCASSLHIYLKSFRLLFQFATWIGLLFYINHYPALALGGALLTLGGLCFKEYFCFRVPLLNLQPIFVACLWFSWVLNNLIALRIFSIISGVLLLVLAIQKWRMPLHFDIGDKTKYQI</sequence>
<dbReference type="EMBL" id="MZHU01000012">
    <property type="protein sequence ID" value="PRK66845.1"/>
    <property type="molecule type" value="Genomic_DNA"/>
</dbReference>
<name>A0A0D0HNR6_HAEIF</name>
<dbReference type="EMBL" id="UASK01000004">
    <property type="protein sequence ID" value="SPX41054.1"/>
    <property type="molecule type" value="Genomic_DNA"/>
</dbReference>
<dbReference type="EMBL" id="MZKM01000030">
    <property type="protein sequence ID" value="PRL91112.1"/>
    <property type="molecule type" value="Genomic_DNA"/>
</dbReference>
<dbReference type="KEGG" id="hiw:NTHI477_01153"/>